<dbReference type="AlphaFoldDB" id="A0A8X8BI67"/>
<dbReference type="CDD" id="cd02982">
    <property type="entry name" value="PDI_b'_family"/>
    <property type="match status" value="1"/>
</dbReference>
<keyword evidence="6" id="KW-0677">Repeat</keyword>
<dbReference type="CDD" id="cd02961">
    <property type="entry name" value="PDI_a_family"/>
    <property type="match status" value="1"/>
</dbReference>
<dbReference type="PROSITE" id="PS51352">
    <property type="entry name" value="THIOREDOXIN_2"/>
    <property type="match status" value="1"/>
</dbReference>
<keyword evidence="5 11" id="KW-0732">Signal</keyword>
<evidence type="ECO:0000256" key="8">
    <source>
        <dbReference type="ARBA" id="ARBA00023157"/>
    </source>
</evidence>
<proteinExistence type="inferred from homology"/>
<sequence length="459" mass="51797">MKVLSFSVVAAVCFVIAATTNVTEKDPAEKSVKTKKAKKVKIKEENGILMLKEKNYVQAIDQHKRLLVYFHAPMSGDSQTFLLEFKSAATLMKNDSSKIHFGMVDVSQEKSLAKELNVTSFPALWFYTEGEESPTVCPALRTASSIVTWLQRRTGPSATLIKDGSHAETFLKSGNVVVLGFFQDLEDAAVQTFYEAAKDIPDLPFGVTKNKIVFNKYGITGDTVLLSKKSSGKIFDALVTSHMLLFTNKSAEDFGVIYENFEAIAAEFKGKILCVFVNTDEPRNGRIFEHFRVRDVDCPAVRIIDLTTSVQYQMQADEVSVDNVKNFAEDFLGGKAKPKLESEPIPEDWDKHPVKELVGRNFERVAFNDERNVFVMFYAPWSEECQKLFPILEKLGKVYEHHESVVIAKIDSTANDVHTVLLERYPMFKFFPATYVEKFCAYIVDSVHTTVWHLIKDGL</sequence>
<evidence type="ECO:0000259" key="12">
    <source>
        <dbReference type="PROSITE" id="PS51352"/>
    </source>
</evidence>
<dbReference type="EMBL" id="JAATIS010009265">
    <property type="protein sequence ID" value="KAG2455487.1"/>
    <property type="molecule type" value="Genomic_DNA"/>
</dbReference>
<organism evidence="13 14">
    <name type="scientific">Polypterus senegalus</name>
    <name type="common">Senegal bichir</name>
    <dbReference type="NCBI Taxonomy" id="55291"/>
    <lineage>
        <taxon>Eukaryota</taxon>
        <taxon>Metazoa</taxon>
        <taxon>Chordata</taxon>
        <taxon>Craniata</taxon>
        <taxon>Vertebrata</taxon>
        <taxon>Euteleostomi</taxon>
        <taxon>Actinopterygii</taxon>
        <taxon>Polypteriformes</taxon>
        <taxon>Polypteridae</taxon>
        <taxon>Polypterus</taxon>
    </lineage>
</organism>
<evidence type="ECO:0000256" key="2">
    <source>
        <dbReference type="ARBA" id="ARBA00004319"/>
    </source>
</evidence>
<dbReference type="GO" id="GO:0003756">
    <property type="term" value="F:protein disulfide isomerase activity"/>
    <property type="evidence" value="ECO:0007669"/>
    <property type="project" value="UniProtKB-EC"/>
</dbReference>
<keyword evidence="9 13" id="KW-0413">Isomerase</keyword>
<protein>
    <recommendedName>
        <fullName evidence="4">protein disulfide-isomerase</fullName>
        <ecNumber evidence="4">5.3.4.1</ecNumber>
    </recommendedName>
</protein>
<evidence type="ECO:0000313" key="13">
    <source>
        <dbReference type="EMBL" id="KAG2455487.1"/>
    </source>
</evidence>
<comment type="catalytic activity">
    <reaction evidence="1">
        <text>Catalyzes the rearrangement of -S-S- bonds in proteins.</text>
        <dbReference type="EC" id="5.3.4.1"/>
    </reaction>
</comment>
<evidence type="ECO:0000256" key="4">
    <source>
        <dbReference type="ARBA" id="ARBA00012723"/>
    </source>
</evidence>
<evidence type="ECO:0000256" key="9">
    <source>
        <dbReference type="ARBA" id="ARBA00023235"/>
    </source>
</evidence>
<dbReference type="Pfam" id="PF13848">
    <property type="entry name" value="Thioredoxin_6"/>
    <property type="match status" value="1"/>
</dbReference>
<feature type="non-terminal residue" evidence="13">
    <location>
        <position position="459"/>
    </location>
</feature>
<dbReference type="Pfam" id="PF00085">
    <property type="entry name" value="Thioredoxin"/>
    <property type="match status" value="2"/>
</dbReference>
<evidence type="ECO:0000256" key="3">
    <source>
        <dbReference type="ARBA" id="ARBA00006347"/>
    </source>
</evidence>
<keyword evidence="7" id="KW-0256">Endoplasmic reticulum</keyword>
<dbReference type="InterPro" id="IPR036249">
    <property type="entry name" value="Thioredoxin-like_sf"/>
</dbReference>
<gene>
    <name evidence="13" type="primary">P4hb_0</name>
    <name evidence="13" type="ORF">GTO96_0007822</name>
</gene>
<dbReference type="PANTHER" id="PTHR18929">
    <property type="entry name" value="PROTEIN DISULFIDE ISOMERASE"/>
    <property type="match status" value="1"/>
</dbReference>
<keyword evidence="14" id="KW-1185">Reference proteome</keyword>
<evidence type="ECO:0000256" key="1">
    <source>
        <dbReference type="ARBA" id="ARBA00001182"/>
    </source>
</evidence>
<evidence type="ECO:0000256" key="7">
    <source>
        <dbReference type="ARBA" id="ARBA00022824"/>
    </source>
</evidence>
<dbReference type="CDD" id="cd02981">
    <property type="entry name" value="PDI_b_family"/>
    <property type="match status" value="1"/>
</dbReference>
<feature type="chain" id="PRO_5036502198" description="protein disulfide-isomerase" evidence="11">
    <location>
        <begin position="20"/>
        <end position="459"/>
    </location>
</feature>
<dbReference type="EC" id="5.3.4.1" evidence="4"/>
<keyword evidence="8" id="KW-1015">Disulfide bond</keyword>
<dbReference type="FunFam" id="3.40.30.10:FF:000042">
    <property type="entry name" value="protein disulfide-isomerase A2"/>
    <property type="match status" value="1"/>
</dbReference>
<dbReference type="InterPro" id="IPR013766">
    <property type="entry name" value="Thioredoxin_domain"/>
</dbReference>
<dbReference type="Gene3D" id="3.40.30.10">
    <property type="entry name" value="Glutaredoxin"/>
    <property type="match status" value="4"/>
</dbReference>
<comment type="caution">
    <text evidence="13">The sequence shown here is derived from an EMBL/GenBank/DDBJ whole genome shotgun (WGS) entry which is preliminary data.</text>
</comment>
<evidence type="ECO:0000256" key="10">
    <source>
        <dbReference type="ARBA" id="ARBA00023284"/>
    </source>
</evidence>
<evidence type="ECO:0000313" key="14">
    <source>
        <dbReference type="Proteomes" id="UP000886611"/>
    </source>
</evidence>
<name>A0A8X8BI67_POLSE</name>
<evidence type="ECO:0000256" key="11">
    <source>
        <dbReference type="SAM" id="SignalP"/>
    </source>
</evidence>
<feature type="signal peptide" evidence="11">
    <location>
        <begin position="1"/>
        <end position="19"/>
    </location>
</feature>
<keyword evidence="10" id="KW-0676">Redox-active center</keyword>
<dbReference type="PANTHER" id="PTHR18929:SF58">
    <property type="entry name" value="PROTEIN DISULFIDE-ISOMERASE-LIKE PROTEIN OF THE TESTIS"/>
    <property type="match status" value="1"/>
</dbReference>
<dbReference type="Proteomes" id="UP000886611">
    <property type="component" value="Unassembled WGS sequence"/>
</dbReference>
<reference evidence="13 14" key="1">
    <citation type="journal article" date="2021" name="Cell">
        <title>Tracing the genetic footprints of vertebrate landing in non-teleost ray-finned fishes.</title>
        <authorList>
            <person name="Bi X."/>
            <person name="Wang K."/>
            <person name="Yang L."/>
            <person name="Pan H."/>
            <person name="Jiang H."/>
            <person name="Wei Q."/>
            <person name="Fang M."/>
            <person name="Yu H."/>
            <person name="Zhu C."/>
            <person name="Cai Y."/>
            <person name="He Y."/>
            <person name="Gan X."/>
            <person name="Zeng H."/>
            <person name="Yu D."/>
            <person name="Zhu Y."/>
            <person name="Jiang H."/>
            <person name="Qiu Q."/>
            <person name="Yang H."/>
            <person name="Zhang Y.E."/>
            <person name="Wang W."/>
            <person name="Zhu M."/>
            <person name="He S."/>
            <person name="Zhang G."/>
        </authorList>
    </citation>
    <scope>NUCLEOTIDE SEQUENCE [LARGE SCALE GENOMIC DNA]</scope>
    <source>
        <strain evidence="13">Bchr_013</strain>
    </source>
</reference>
<dbReference type="GO" id="GO:0034976">
    <property type="term" value="P:response to endoplasmic reticulum stress"/>
    <property type="evidence" value="ECO:0007669"/>
    <property type="project" value="TreeGrafter"/>
</dbReference>
<comment type="similarity">
    <text evidence="3">Belongs to the protein disulfide isomerase family.</text>
</comment>
<feature type="domain" description="Thioredoxin" evidence="12">
    <location>
        <begin position="331"/>
        <end position="459"/>
    </location>
</feature>
<dbReference type="GO" id="GO:0006457">
    <property type="term" value="P:protein folding"/>
    <property type="evidence" value="ECO:0007669"/>
    <property type="project" value="TreeGrafter"/>
</dbReference>
<evidence type="ECO:0000256" key="5">
    <source>
        <dbReference type="ARBA" id="ARBA00022729"/>
    </source>
</evidence>
<dbReference type="SUPFAM" id="SSF52833">
    <property type="entry name" value="Thioredoxin-like"/>
    <property type="match status" value="4"/>
</dbReference>
<dbReference type="GO" id="GO:0005788">
    <property type="term" value="C:endoplasmic reticulum lumen"/>
    <property type="evidence" value="ECO:0007669"/>
    <property type="project" value="UniProtKB-SubCell"/>
</dbReference>
<evidence type="ECO:0000256" key="6">
    <source>
        <dbReference type="ARBA" id="ARBA00022737"/>
    </source>
</evidence>
<dbReference type="FunFam" id="3.40.30.10:FF:000167">
    <property type="entry name" value="Protein disulfide isomerase like, testis expressed"/>
    <property type="match status" value="1"/>
</dbReference>
<accession>A0A8X8BI67</accession>
<feature type="non-terminal residue" evidence="13">
    <location>
        <position position="1"/>
    </location>
</feature>
<comment type="subcellular location">
    <subcellularLocation>
        <location evidence="2">Endoplasmic reticulum lumen</location>
    </subcellularLocation>
</comment>